<evidence type="ECO:0000256" key="4">
    <source>
        <dbReference type="ARBA" id="ARBA00022806"/>
    </source>
</evidence>
<keyword evidence="6" id="KW-0413">Isomerase</keyword>
<dbReference type="InterPro" id="IPR027417">
    <property type="entry name" value="P-loop_NTPase"/>
</dbReference>
<evidence type="ECO:0000256" key="9">
    <source>
        <dbReference type="ARBA" id="ARBA00048988"/>
    </source>
</evidence>
<dbReference type="InterPro" id="IPR013986">
    <property type="entry name" value="DExx_box_DNA_helicase_dom_sf"/>
</dbReference>
<dbReference type="CDD" id="cd17932">
    <property type="entry name" value="DEXQc_UvrD"/>
    <property type="match status" value="1"/>
</dbReference>
<evidence type="ECO:0000259" key="12">
    <source>
        <dbReference type="PROSITE" id="PS51217"/>
    </source>
</evidence>
<keyword evidence="2 10" id="KW-0547">Nucleotide-binding</keyword>
<dbReference type="GO" id="GO:0043138">
    <property type="term" value="F:3'-5' DNA helicase activity"/>
    <property type="evidence" value="ECO:0007669"/>
    <property type="project" value="UniProtKB-EC"/>
</dbReference>
<dbReference type="Gene3D" id="1.10.10.160">
    <property type="match status" value="1"/>
</dbReference>
<evidence type="ECO:0000313" key="14">
    <source>
        <dbReference type="Proteomes" id="UP000614424"/>
    </source>
</evidence>
<reference evidence="13 14" key="1">
    <citation type="submission" date="2020-08" db="EMBL/GenBank/DDBJ databases">
        <title>Bridging the membrane lipid divide: bacteria of the FCB group superphylum have the potential to synthesize archaeal ether lipids.</title>
        <authorList>
            <person name="Villanueva L."/>
            <person name="Von Meijenfeldt F.A.B."/>
            <person name="Westbye A.B."/>
            <person name="Yadav S."/>
            <person name="Hopmans E.C."/>
            <person name="Dutilh B.E."/>
            <person name="Sinninghe Damste J.S."/>
        </authorList>
    </citation>
    <scope>NUCLEOTIDE SEQUENCE [LARGE SCALE GENOMIC DNA]</scope>
    <source>
        <strain evidence="13">NIOZ-UU47</strain>
    </source>
</reference>
<evidence type="ECO:0000256" key="8">
    <source>
        <dbReference type="ARBA" id="ARBA00034808"/>
    </source>
</evidence>
<dbReference type="SUPFAM" id="SSF52540">
    <property type="entry name" value="P-loop containing nucleoside triphosphate hydrolases"/>
    <property type="match status" value="1"/>
</dbReference>
<protein>
    <recommendedName>
        <fullName evidence="8">DNA 3'-5' helicase</fullName>
        <ecNumber evidence="8">5.6.2.4</ecNumber>
    </recommendedName>
</protein>
<feature type="binding site" evidence="10">
    <location>
        <begin position="45"/>
        <end position="52"/>
    </location>
    <ligand>
        <name>ATP</name>
        <dbReference type="ChEBI" id="CHEBI:30616"/>
    </ligand>
</feature>
<comment type="caution">
    <text evidence="13">The sequence shown here is derived from an EMBL/GenBank/DDBJ whole genome shotgun (WGS) entry which is preliminary data.</text>
</comment>
<keyword evidence="5 10" id="KW-0067">ATP-binding</keyword>
<evidence type="ECO:0000256" key="2">
    <source>
        <dbReference type="ARBA" id="ARBA00022741"/>
    </source>
</evidence>
<dbReference type="Pfam" id="PF13361">
    <property type="entry name" value="UvrD_C"/>
    <property type="match status" value="1"/>
</dbReference>
<evidence type="ECO:0000259" key="11">
    <source>
        <dbReference type="PROSITE" id="PS51198"/>
    </source>
</evidence>
<dbReference type="GO" id="GO:0016787">
    <property type="term" value="F:hydrolase activity"/>
    <property type="evidence" value="ECO:0007669"/>
    <property type="project" value="UniProtKB-UniRule"/>
</dbReference>
<dbReference type="AlphaFoldDB" id="A0A8J6NDT0"/>
<dbReference type="EMBL" id="JACNJZ010000040">
    <property type="protein sequence ID" value="MBC8316578.1"/>
    <property type="molecule type" value="Genomic_DNA"/>
</dbReference>
<dbReference type="Gene3D" id="3.40.50.300">
    <property type="entry name" value="P-loop containing nucleotide triphosphate hydrolases"/>
    <property type="match status" value="2"/>
</dbReference>
<dbReference type="PANTHER" id="PTHR11070:SF3">
    <property type="entry name" value="DNA 3'-5' HELICASE"/>
    <property type="match status" value="1"/>
</dbReference>
<dbReference type="EC" id="5.6.2.4" evidence="8"/>
<evidence type="ECO:0000256" key="1">
    <source>
        <dbReference type="ARBA" id="ARBA00009922"/>
    </source>
</evidence>
<evidence type="ECO:0000256" key="5">
    <source>
        <dbReference type="ARBA" id="ARBA00022840"/>
    </source>
</evidence>
<dbReference type="GO" id="GO:0000725">
    <property type="term" value="P:recombinational repair"/>
    <property type="evidence" value="ECO:0007669"/>
    <property type="project" value="TreeGrafter"/>
</dbReference>
<organism evidence="13 14">
    <name type="scientific">Candidatus Desulfobia pelagia</name>
    <dbReference type="NCBI Taxonomy" id="2841692"/>
    <lineage>
        <taxon>Bacteria</taxon>
        <taxon>Pseudomonadati</taxon>
        <taxon>Thermodesulfobacteriota</taxon>
        <taxon>Desulfobulbia</taxon>
        <taxon>Desulfobulbales</taxon>
        <taxon>Desulfobulbaceae</taxon>
        <taxon>Candidatus Desulfobia</taxon>
    </lineage>
</organism>
<dbReference type="PROSITE" id="PS51198">
    <property type="entry name" value="UVRD_HELICASE_ATP_BIND"/>
    <property type="match status" value="1"/>
</dbReference>
<dbReference type="GO" id="GO:0005524">
    <property type="term" value="F:ATP binding"/>
    <property type="evidence" value="ECO:0007669"/>
    <property type="project" value="UniProtKB-UniRule"/>
</dbReference>
<dbReference type="GO" id="GO:0005829">
    <property type="term" value="C:cytosol"/>
    <property type="evidence" value="ECO:0007669"/>
    <property type="project" value="TreeGrafter"/>
</dbReference>
<sequence>MQPTLFPLQNTGSDEPQKNIIGEGSLNPAQLEAVTTVDGPVLVIAGAGSGKTRTLVYRLAHLVEQGISPENILLLTFTRKASQEMVSRASMLMDDNCRKVMGGTFHSIANLLLRRYGHHVGFAPNFTILDRSDSEGIVNLIKSSLEIGSGESKRFPSKRIILNILSGAVNKSRQLDDLVYNHYSHLVEFLDDISRIQKHYSQFKKDHGLMDYDDLLVYFRDVLANVPEVRAEVSNRFQYVMVDEYQDTNRIQAEIVRHIGGGHNNVMAVGDDSQSIYSFRGADFRNIMDFPKLFPDTKMIRLEENYRSTQSILETTNAIISRAQERYTKTLFSSIEGGGRPVLYGAKDESDQARFVAKKIASLHNQGRPLKDMAVLFRSGFHSYKLELELTNRHIRFEKRGGLKLTETAHIKDVLSFFRIICNEQDYLSWNRILLQLPKVGPKTVQKILETVKMVDDPVSVLKTFQAGKTWKQPFVEMLEMMTDLLQMQSPVSQFDRILEYYQPLFERLYADDFPRRQKELDHLKNIIGEYDSLQSFLDDTALDPPETGFEAPELEDDALILSTIHSAKGLEWDTVFVIHLADGKFPSSHSAADPEQYEEERRLLYVAATRAKSELFLSYPRESVAPDRSRQYCSLTPFLAELPSGLVVSRKPGMFQSSGGENFEAARYIPRKKTSHNSSPAGKTEGQSFHEGVAVRHGFFGEGRITHMKDSRTAEVYFPRHGLKILRLDYAKLELVNS</sequence>
<comment type="similarity">
    <text evidence="1">Belongs to the helicase family. UvrD subfamily.</text>
</comment>
<keyword evidence="4 10" id="KW-0347">Helicase</keyword>
<name>A0A8J6NDT0_9BACT</name>
<dbReference type="InterPro" id="IPR000212">
    <property type="entry name" value="DNA_helicase_UvrD/REP"/>
</dbReference>
<feature type="domain" description="UvrD-like helicase C-terminal" evidence="12">
    <location>
        <begin position="310"/>
        <end position="570"/>
    </location>
</feature>
<evidence type="ECO:0000256" key="10">
    <source>
        <dbReference type="PROSITE-ProRule" id="PRU00560"/>
    </source>
</evidence>
<gene>
    <name evidence="13" type="ORF">H8E41_01635</name>
</gene>
<comment type="catalytic activity">
    <reaction evidence="9">
        <text>ATP + H2O = ADP + phosphate + H(+)</text>
        <dbReference type="Rhea" id="RHEA:13065"/>
        <dbReference type="ChEBI" id="CHEBI:15377"/>
        <dbReference type="ChEBI" id="CHEBI:15378"/>
        <dbReference type="ChEBI" id="CHEBI:30616"/>
        <dbReference type="ChEBI" id="CHEBI:43474"/>
        <dbReference type="ChEBI" id="CHEBI:456216"/>
        <dbReference type="EC" id="5.6.2.4"/>
    </reaction>
</comment>
<dbReference type="PROSITE" id="PS51217">
    <property type="entry name" value="UVRD_HELICASE_CTER"/>
    <property type="match status" value="1"/>
</dbReference>
<evidence type="ECO:0000256" key="3">
    <source>
        <dbReference type="ARBA" id="ARBA00022801"/>
    </source>
</evidence>
<evidence type="ECO:0000256" key="6">
    <source>
        <dbReference type="ARBA" id="ARBA00023235"/>
    </source>
</evidence>
<dbReference type="CDD" id="cd18807">
    <property type="entry name" value="SF1_C_UvrD"/>
    <property type="match status" value="1"/>
</dbReference>
<evidence type="ECO:0000256" key="7">
    <source>
        <dbReference type="ARBA" id="ARBA00034617"/>
    </source>
</evidence>
<dbReference type="GO" id="GO:0003677">
    <property type="term" value="F:DNA binding"/>
    <property type="evidence" value="ECO:0007669"/>
    <property type="project" value="InterPro"/>
</dbReference>
<comment type="catalytic activity">
    <reaction evidence="7">
        <text>Couples ATP hydrolysis with the unwinding of duplex DNA by translocating in the 3'-5' direction.</text>
        <dbReference type="EC" id="5.6.2.4"/>
    </reaction>
</comment>
<accession>A0A8J6NDT0</accession>
<evidence type="ECO:0000313" key="13">
    <source>
        <dbReference type="EMBL" id="MBC8316578.1"/>
    </source>
</evidence>
<dbReference type="Gene3D" id="1.10.486.10">
    <property type="entry name" value="PCRA, domain 4"/>
    <property type="match status" value="1"/>
</dbReference>
<dbReference type="InterPro" id="IPR014016">
    <property type="entry name" value="UvrD-like_ATP-bd"/>
</dbReference>
<keyword evidence="3 10" id="KW-0378">Hydrolase</keyword>
<proteinExistence type="inferred from homology"/>
<dbReference type="InterPro" id="IPR014017">
    <property type="entry name" value="DNA_helicase_UvrD-like_C"/>
</dbReference>
<feature type="domain" description="UvrD-like helicase ATP-binding" evidence="11">
    <location>
        <begin position="24"/>
        <end position="309"/>
    </location>
</feature>
<dbReference type="Pfam" id="PF00580">
    <property type="entry name" value="UvrD-helicase"/>
    <property type="match status" value="1"/>
</dbReference>
<dbReference type="Proteomes" id="UP000614424">
    <property type="component" value="Unassembled WGS sequence"/>
</dbReference>
<dbReference type="PANTHER" id="PTHR11070">
    <property type="entry name" value="UVRD / RECB / PCRA DNA HELICASE FAMILY MEMBER"/>
    <property type="match status" value="1"/>
</dbReference>